<protein>
    <submittedName>
        <fullName evidence="1">Uncharacterized protein</fullName>
    </submittedName>
</protein>
<dbReference type="VEuPathDB" id="FungiDB:NFIA_096200"/>
<keyword evidence="2" id="KW-1185">Reference proteome</keyword>
<dbReference type="EMBL" id="DS027694">
    <property type="protein sequence ID" value="EAW19999.1"/>
    <property type="molecule type" value="Genomic_DNA"/>
</dbReference>
<dbReference type="Proteomes" id="UP000006702">
    <property type="component" value="Unassembled WGS sequence"/>
</dbReference>
<dbReference type="KEGG" id="nfi:NFIA_096200"/>
<dbReference type="RefSeq" id="XP_001261896.1">
    <property type="nucleotide sequence ID" value="XM_001261895.1"/>
</dbReference>
<evidence type="ECO:0000313" key="1">
    <source>
        <dbReference type="EMBL" id="EAW19999.1"/>
    </source>
</evidence>
<organism evidence="1 2">
    <name type="scientific">Neosartorya fischeri (strain ATCC 1020 / DSM 3700 / CBS 544.65 / FGSC A1164 / JCM 1740 / NRRL 181 / WB 181)</name>
    <name type="common">Aspergillus fischerianus</name>
    <dbReference type="NCBI Taxonomy" id="331117"/>
    <lineage>
        <taxon>Eukaryota</taxon>
        <taxon>Fungi</taxon>
        <taxon>Dikarya</taxon>
        <taxon>Ascomycota</taxon>
        <taxon>Pezizomycotina</taxon>
        <taxon>Eurotiomycetes</taxon>
        <taxon>Eurotiomycetidae</taxon>
        <taxon>Eurotiales</taxon>
        <taxon>Aspergillaceae</taxon>
        <taxon>Aspergillus</taxon>
        <taxon>Aspergillus subgen. Fumigati</taxon>
    </lineage>
</organism>
<reference evidence="2" key="1">
    <citation type="journal article" date="2008" name="PLoS Genet.">
        <title>Genomic islands in the pathogenic filamentous fungus Aspergillus fumigatus.</title>
        <authorList>
            <person name="Fedorova N.D."/>
            <person name="Khaldi N."/>
            <person name="Joardar V.S."/>
            <person name="Maiti R."/>
            <person name="Amedeo P."/>
            <person name="Anderson M.J."/>
            <person name="Crabtree J."/>
            <person name="Silva J.C."/>
            <person name="Badger J.H."/>
            <person name="Albarraq A."/>
            <person name="Angiuoli S."/>
            <person name="Bussey H."/>
            <person name="Bowyer P."/>
            <person name="Cotty P.J."/>
            <person name="Dyer P.S."/>
            <person name="Egan A."/>
            <person name="Galens K."/>
            <person name="Fraser-Liggett C.M."/>
            <person name="Haas B.J."/>
            <person name="Inman J.M."/>
            <person name="Kent R."/>
            <person name="Lemieux S."/>
            <person name="Malavazi I."/>
            <person name="Orvis J."/>
            <person name="Roemer T."/>
            <person name="Ronning C.M."/>
            <person name="Sundaram J.P."/>
            <person name="Sutton G."/>
            <person name="Turner G."/>
            <person name="Venter J.C."/>
            <person name="White O.R."/>
            <person name="Whitty B.R."/>
            <person name="Youngman P."/>
            <person name="Wolfe K.H."/>
            <person name="Goldman G.H."/>
            <person name="Wortman J.R."/>
            <person name="Jiang B."/>
            <person name="Denning D.W."/>
            <person name="Nierman W.C."/>
        </authorList>
    </citation>
    <scope>NUCLEOTIDE SEQUENCE [LARGE SCALE GENOMIC DNA]</scope>
    <source>
        <strain evidence="2">ATCC 1020 / DSM 3700 / CBS 544.65 / FGSC A1164 / JCM 1740 / NRRL 181 / WB 181</strain>
    </source>
</reference>
<accession>A1DAV9</accession>
<dbReference type="AlphaFoldDB" id="A1DAV9"/>
<proteinExistence type="predicted"/>
<dbReference type="STRING" id="331117.A1DAV9"/>
<evidence type="ECO:0000313" key="2">
    <source>
        <dbReference type="Proteomes" id="UP000006702"/>
    </source>
</evidence>
<gene>
    <name evidence="1" type="ORF">NFIA_096200</name>
</gene>
<name>A1DAV9_NEOFI</name>
<sequence>MAALSKMGGAHPLRNTFEAAIEEIEDLIQESLDRLIYHFKKAHVSHQVVHLNAGFAALTSNAIHKYVFRFDPGNIDKGGFNAKVRDSINGLFQLAHIRYCQPYLATIESGDYSGILV</sequence>
<dbReference type="OrthoDB" id="3945418at2759"/>
<dbReference type="HOGENOM" id="CLU_2085431_0_0_1"/>
<dbReference type="GeneID" id="4588271"/>